<accession>A0A117NGA2</accession>
<feature type="region of interest" description="Disordered" evidence="1">
    <location>
        <begin position="1"/>
        <end position="24"/>
    </location>
</feature>
<name>A0A117NGA2_PICGL</name>
<evidence type="ECO:0000313" key="2">
    <source>
        <dbReference type="EMBL" id="KUM46508.1"/>
    </source>
</evidence>
<comment type="caution">
    <text evidence="2">The sequence shown here is derived from an EMBL/GenBank/DDBJ whole genome shotgun (WGS) entry which is preliminary data.</text>
</comment>
<keyword evidence="2" id="KW-0496">Mitochondrion</keyword>
<dbReference type="AlphaFoldDB" id="A0A117NGA2"/>
<organism evidence="2">
    <name type="scientific">Picea glauca</name>
    <name type="common">White spruce</name>
    <name type="synonym">Pinus glauca</name>
    <dbReference type="NCBI Taxonomy" id="3330"/>
    <lineage>
        <taxon>Eukaryota</taxon>
        <taxon>Viridiplantae</taxon>
        <taxon>Streptophyta</taxon>
        <taxon>Embryophyta</taxon>
        <taxon>Tracheophyta</taxon>
        <taxon>Spermatophyta</taxon>
        <taxon>Pinopsida</taxon>
        <taxon>Pinidae</taxon>
        <taxon>Conifers I</taxon>
        <taxon>Pinales</taxon>
        <taxon>Pinaceae</taxon>
        <taxon>Picea</taxon>
    </lineage>
</organism>
<feature type="compositionally biased region" description="Polar residues" evidence="1">
    <location>
        <begin position="1"/>
        <end position="11"/>
    </location>
</feature>
<dbReference type="EMBL" id="LKAM01000011">
    <property type="protein sequence ID" value="KUM46508.1"/>
    <property type="molecule type" value="Genomic_DNA"/>
</dbReference>
<proteinExistence type="predicted"/>
<sequence length="75" mass="8030">MGLSTGLSPSSWLEEIPCPQKRKPSGPSMAAFWSSVLTYITYLVGVGCGQATSFLARCGQAGKPLTLSFITAYRR</sequence>
<protein>
    <submittedName>
        <fullName evidence="2">Uncharacterized protein</fullName>
    </submittedName>
</protein>
<reference evidence="2" key="1">
    <citation type="journal article" date="2015" name="Genome Biol. Evol.">
        <title>Organellar Genomes of White Spruce (Picea glauca): Assembly and Annotation.</title>
        <authorList>
            <person name="Jackman S.D."/>
            <person name="Warren R.L."/>
            <person name="Gibb E.A."/>
            <person name="Vandervalk B.P."/>
            <person name="Mohamadi H."/>
            <person name="Chu J."/>
            <person name="Raymond A."/>
            <person name="Pleasance S."/>
            <person name="Coope R."/>
            <person name="Wildung M.R."/>
            <person name="Ritland C.E."/>
            <person name="Bousquet J."/>
            <person name="Jones S.J."/>
            <person name="Bohlmann J."/>
            <person name="Birol I."/>
        </authorList>
    </citation>
    <scope>NUCLEOTIDE SEQUENCE [LARGE SCALE GENOMIC DNA]</scope>
    <source>
        <tissue evidence="2">Flushing bud</tissue>
    </source>
</reference>
<gene>
    <name evidence="2" type="ORF">ABT39_MTgene1609</name>
</gene>
<evidence type="ECO:0000256" key="1">
    <source>
        <dbReference type="SAM" id="MobiDB-lite"/>
    </source>
</evidence>
<geneLocation type="mitochondrion" evidence="2"/>